<organism evidence="12 13">
    <name type="scientific">Marispirochaeta aestuarii</name>
    <dbReference type="NCBI Taxonomy" id="1963862"/>
    <lineage>
        <taxon>Bacteria</taxon>
        <taxon>Pseudomonadati</taxon>
        <taxon>Spirochaetota</taxon>
        <taxon>Spirochaetia</taxon>
        <taxon>Spirochaetales</taxon>
        <taxon>Spirochaetaceae</taxon>
        <taxon>Marispirochaeta</taxon>
    </lineage>
</organism>
<feature type="compositionally biased region" description="Basic and acidic residues" evidence="9">
    <location>
        <begin position="89"/>
        <end position="98"/>
    </location>
</feature>
<keyword evidence="3 8" id="KW-0808">Transferase</keyword>
<dbReference type="InterPro" id="IPR011053">
    <property type="entry name" value="Single_hybrid_motif"/>
</dbReference>
<keyword evidence="4 8" id="KW-0450">Lipoyl</keyword>
<dbReference type="EC" id="2.3.1.12" evidence="8"/>
<gene>
    <name evidence="12" type="ORF">B4O97_09155</name>
</gene>
<accession>A0A1Y1RY71</accession>
<evidence type="ECO:0000256" key="7">
    <source>
        <dbReference type="ARBA" id="ARBA00048370"/>
    </source>
</evidence>
<evidence type="ECO:0000256" key="8">
    <source>
        <dbReference type="RuleBase" id="RU361137"/>
    </source>
</evidence>
<dbReference type="Gene3D" id="4.10.320.10">
    <property type="entry name" value="E3-binding domain"/>
    <property type="match status" value="1"/>
</dbReference>
<keyword evidence="13" id="KW-1185">Reference proteome</keyword>
<dbReference type="EMBL" id="MWQY01000009">
    <property type="protein sequence ID" value="ORC35332.1"/>
    <property type="molecule type" value="Genomic_DNA"/>
</dbReference>
<dbReference type="Gene3D" id="2.40.50.100">
    <property type="match status" value="1"/>
</dbReference>
<comment type="cofactor">
    <cofactor evidence="8">
        <name>(R)-lipoate</name>
        <dbReference type="ChEBI" id="CHEBI:83088"/>
    </cofactor>
    <text evidence="8">Binds 1 lipoyl cofactor covalently.</text>
</comment>
<dbReference type="InterPro" id="IPR023213">
    <property type="entry name" value="CAT-like_dom_sf"/>
</dbReference>
<dbReference type="Gene3D" id="3.30.559.10">
    <property type="entry name" value="Chloramphenicol acetyltransferase-like domain"/>
    <property type="match status" value="1"/>
</dbReference>
<feature type="compositionally biased region" description="Low complexity" evidence="9">
    <location>
        <begin position="191"/>
        <end position="205"/>
    </location>
</feature>
<evidence type="ECO:0000256" key="6">
    <source>
        <dbReference type="ARBA" id="ARBA00025211"/>
    </source>
</evidence>
<evidence type="ECO:0000256" key="4">
    <source>
        <dbReference type="ARBA" id="ARBA00022823"/>
    </source>
</evidence>
<dbReference type="PANTHER" id="PTHR23151:SF90">
    <property type="entry name" value="DIHYDROLIPOYLLYSINE-RESIDUE ACETYLTRANSFERASE COMPONENT OF PYRUVATE DEHYDROGENASE COMPLEX, MITOCHONDRIAL-RELATED"/>
    <property type="match status" value="1"/>
</dbReference>
<dbReference type="PANTHER" id="PTHR23151">
    <property type="entry name" value="DIHYDROLIPOAMIDE ACETYL/SUCCINYL-TRANSFERASE-RELATED"/>
    <property type="match status" value="1"/>
</dbReference>
<dbReference type="InterPro" id="IPR036625">
    <property type="entry name" value="E3-bd_dom_sf"/>
</dbReference>
<dbReference type="AlphaFoldDB" id="A0A1Y1RY71"/>
<comment type="caution">
    <text evidence="12">The sequence shown here is derived from an EMBL/GenBank/DDBJ whole genome shotgun (WGS) entry which is preliminary data.</text>
</comment>
<dbReference type="GO" id="GO:0045254">
    <property type="term" value="C:pyruvate dehydrogenase complex"/>
    <property type="evidence" value="ECO:0007669"/>
    <property type="project" value="UniProtKB-UniRule"/>
</dbReference>
<dbReference type="SUPFAM" id="SSF47005">
    <property type="entry name" value="Peripheral subunit-binding domain of 2-oxo acid dehydrogenase complex"/>
    <property type="match status" value="1"/>
</dbReference>
<feature type="region of interest" description="Disordered" evidence="9">
    <location>
        <begin position="89"/>
        <end position="147"/>
    </location>
</feature>
<evidence type="ECO:0000256" key="1">
    <source>
        <dbReference type="ARBA" id="ARBA00007317"/>
    </source>
</evidence>
<dbReference type="Pfam" id="PF00364">
    <property type="entry name" value="Biotin_lipoyl"/>
    <property type="match status" value="1"/>
</dbReference>
<dbReference type="SUPFAM" id="SSF52777">
    <property type="entry name" value="CoA-dependent acyltransferases"/>
    <property type="match status" value="1"/>
</dbReference>
<protein>
    <recommendedName>
        <fullName evidence="8">Acetyltransferase component of pyruvate dehydrogenase complex</fullName>
        <ecNumber evidence="8">2.3.1.12</ecNumber>
    </recommendedName>
</protein>
<feature type="region of interest" description="Disordered" evidence="9">
    <location>
        <begin position="186"/>
        <end position="208"/>
    </location>
</feature>
<keyword evidence="5 8" id="KW-0012">Acyltransferase</keyword>
<evidence type="ECO:0000259" key="10">
    <source>
        <dbReference type="PROSITE" id="PS50968"/>
    </source>
</evidence>
<dbReference type="SUPFAM" id="SSF51230">
    <property type="entry name" value="Single hybrid motif"/>
    <property type="match status" value="1"/>
</dbReference>
<feature type="compositionally biased region" description="Basic and acidic residues" evidence="9">
    <location>
        <begin position="109"/>
        <end position="145"/>
    </location>
</feature>
<dbReference type="InterPro" id="IPR004167">
    <property type="entry name" value="PSBD"/>
</dbReference>
<dbReference type="NCBIfam" id="TIGR01349">
    <property type="entry name" value="PDHac_trf_mito"/>
    <property type="match status" value="1"/>
</dbReference>
<evidence type="ECO:0000256" key="5">
    <source>
        <dbReference type="ARBA" id="ARBA00023315"/>
    </source>
</evidence>
<dbReference type="Pfam" id="PF02817">
    <property type="entry name" value="E3_binding"/>
    <property type="match status" value="1"/>
</dbReference>
<dbReference type="InterPro" id="IPR001078">
    <property type="entry name" value="2-oxoacid_DH_actylTfrase"/>
</dbReference>
<dbReference type="PROSITE" id="PS51826">
    <property type="entry name" value="PSBD"/>
    <property type="match status" value="1"/>
</dbReference>
<dbReference type="STRING" id="1963862.B4O97_09155"/>
<evidence type="ECO:0000256" key="9">
    <source>
        <dbReference type="SAM" id="MobiDB-lite"/>
    </source>
</evidence>
<evidence type="ECO:0000313" key="13">
    <source>
        <dbReference type="Proteomes" id="UP000192343"/>
    </source>
</evidence>
<reference evidence="12 13" key="1">
    <citation type="submission" date="2017-03" db="EMBL/GenBank/DDBJ databases">
        <title>Draft Genome sequence of Marispirochaeta sp. strain JC444.</title>
        <authorList>
            <person name="Shivani Y."/>
            <person name="Subhash Y."/>
            <person name="Sasikala C."/>
            <person name="Ramana C."/>
        </authorList>
    </citation>
    <scope>NUCLEOTIDE SEQUENCE [LARGE SCALE GENOMIC DNA]</scope>
    <source>
        <strain evidence="12 13">JC444</strain>
    </source>
</reference>
<dbReference type="InterPro" id="IPR045257">
    <property type="entry name" value="E2/Pdx1"/>
</dbReference>
<dbReference type="CDD" id="cd06849">
    <property type="entry name" value="lipoyl_domain"/>
    <property type="match status" value="1"/>
</dbReference>
<name>A0A1Y1RY71_9SPIO</name>
<dbReference type="Pfam" id="PF00198">
    <property type="entry name" value="2-oxoacid_dh"/>
    <property type="match status" value="1"/>
</dbReference>
<comment type="subunit">
    <text evidence="2">Forms a 24-polypeptide structural core with octahedral symmetry.</text>
</comment>
<evidence type="ECO:0000256" key="2">
    <source>
        <dbReference type="ARBA" id="ARBA00011484"/>
    </source>
</evidence>
<dbReference type="InterPro" id="IPR006257">
    <property type="entry name" value="LAT1"/>
</dbReference>
<dbReference type="RefSeq" id="WP_083050244.1">
    <property type="nucleotide sequence ID" value="NZ_MWQY01000009.1"/>
</dbReference>
<sequence>MAEQILMLALSPTMEEGTIATWKKKEGDKVSEGDIICEVETDKATMDYESIQEGVLLKILVPEGEDAAVGVPIAIIGEEGEDISALEKEASETAKEAEKEEEAAGASASEEKPEAKKDKQEKPETAEDKTEKERADKPAAKKEAVTTDGWVKASPLAREIARQRGIDIAAIEGSGPGGRVVKKDVESAPTRAGRPAASGFAPARAAGEDRTVKVSKMRKAIAGRLAESKFTAPHFYLNVSVRGEALMEARNRINKSLQEKISVNAFIMKLAAEALRRHPRVNAAWEGDTIREFGSVDIGLAVALDDGLITPVVRNCGNKGIVEIDGELKELIPRAQEGKLAPEEYSGAGFSVSNLGSFGIEEFTAIINPPGSAILAVGTLNKVPVVQEDGSLGTGLVMKFTLSCDHRVVDGAEGARFMATLKNNFENPMSALL</sequence>
<comment type="catalytic activity">
    <reaction evidence="7 8">
        <text>N(6)-[(R)-dihydrolipoyl]-L-lysyl-[protein] + acetyl-CoA = N(6)-[(R)-S(8)-acetyldihydrolipoyl]-L-lysyl-[protein] + CoA</text>
        <dbReference type="Rhea" id="RHEA:17017"/>
        <dbReference type="Rhea" id="RHEA-COMP:10475"/>
        <dbReference type="Rhea" id="RHEA-COMP:10478"/>
        <dbReference type="ChEBI" id="CHEBI:57287"/>
        <dbReference type="ChEBI" id="CHEBI:57288"/>
        <dbReference type="ChEBI" id="CHEBI:83100"/>
        <dbReference type="ChEBI" id="CHEBI:83111"/>
        <dbReference type="EC" id="2.3.1.12"/>
    </reaction>
</comment>
<feature type="domain" description="Peripheral subunit-binding (PSBD)" evidence="11">
    <location>
        <begin position="152"/>
        <end position="189"/>
    </location>
</feature>
<dbReference type="InterPro" id="IPR000089">
    <property type="entry name" value="Biotin_lipoyl"/>
</dbReference>
<comment type="function">
    <text evidence="6">The pyruvate dehydrogenase complex catalyzes the overall conversion of pyruvate to acetyl-CoA and CO(2). It contains multiple copies of three enzymatic components: pyruvate dehydrogenase (E1), dihydrolipoamide acetyltransferase (E2) and lipoamide dehydrogenase (E3).</text>
</comment>
<dbReference type="GO" id="GO:0004742">
    <property type="term" value="F:dihydrolipoyllysine-residue acetyltransferase activity"/>
    <property type="evidence" value="ECO:0007669"/>
    <property type="project" value="UniProtKB-UniRule"/>
</dbReference>
<dbReference type="GO" id="GO:0006086">
    <property type="term" value="P:pyruvate decarboxylation to acetyl-CoA"/>
    <property type="evidence" value="ECO:0007669"/>
    <property type="project" value="InterPro"/>
</dbReference>
<evidence type="ECO:0000256" key="3">
    <source>
        <dbReference type="ARBA" id="ARBA00022679"/>
    </source>
</evidence>
<dbReference type="OrthoDB" id="9805770at2"/>
<evidence type="ECO:0000259" key="11">
    <source>
        <dbReference type="PROSITE" id="PS51826"/>
    </source>
</evidence>
<feature type="domain" description="Lipoyl-binding" evidence="10">
    <location>
        <begin position="2"/>
        <end position="77"/>
    </location>
</feature>
<dbReference type="PROSITE" id="PS50968">
    <property type="entry name" value="BIOTINYL_LIPOYL"/>
    <property type="match status" value="1"/>
</dbReference>
<dbReference type="FunFam" id="2.40.50.100:FF:000010">
    <property type="entry name" value="Acetyltransferase component of pyruvate dehydrogenase complex"/>
    <property type="match status" value="1"/>
</dbReference>
<proteinExistence type="inferred from homology"/>
<keyword evidence="12" id="KW-0670">Pyruvate</keyword>
<dbReference type="Proteomes" id="UP000192343">
    <property type="component" value="Unassembled WGS sequence"/>
</dbReference>
<comment type="similarity">
    <text evidence="1 8">Belongs to the 2-oxoacid dehydrogenase family.</text>
</comment>
<evidence type="ECO:0000313" key="12">
    <source>
        <dbReference type="EMBL" id="ORC35332.1"/>
    </source>
</evidence>